<dbReference type="Pfam" id="PF00069">
    <property type="entry name" value="Pkinase"/>
    <property type="match status" value="1"/>
</dbReference>
<dbReference type="GO" id="GO:0005524">
    <property type="term" value="F:ATP binding"/>
    <property type="evidence" value="ECO:0007669"/>
    <property type="project" value="UniProtKB-UniRule"/>
</dbReference>
<dbReference type="SUPFAM" id="SSF56112">
    <property type="entry name" value="Protein kinase-like (PK-like)"/>
    <property type="match status" value="1"/>
</dbReference>
<feature type="repeat" description="RCC1" evidence="15">
    <location>
        <begin position="799"/>
        <end position="866"/>
    </location>
</feature>
<evidence type="ECO:0000256" key="8">
    <source>
        <dbReference type="ARBA" id="ARBA00022679"/>
    </source>
</evidence>
<dbReference type="PROSITE" id="PS00108">
    <property type="entry name" value="PROTEIN_KINASE_ST"/>
    <property type="match status" value="1"/>
</dbReference>
<keyword evidence="21" id="KW-1185">Reference proteome</keyword>
<feature type="binding site" evidence="16">
    <location>
        <position position="348"/>
    </location>
    <ligand>
        <name>ATP</name>
        <dbReference type="ChEBI" id="CHEBI:30616"/>
    </ligand>
</feature>
<evidence type="ECO:0000256" key="2">
    <source>
        <dbReference type="ARBA" id="ARBA00004496"/>
    </source>
</evidence>
<dbReference type="InterPro" id="IPR051997">
    <property type="entry name" value="STK_NEK"/>
</dbReference>
<dbReference type="FunFam" id="3.30.200.20:FF:000097">
    <property type="entry name" value="Probable serine/threonine-protein kinase nek1"/>
    <property type="match status" value="1"/>
</dbReference>
<keyword evidence="17" id="KW-0175">Coiled coil</keyword>
<keyword evidence="10" id="KW-0677">Repeat</keyword>
<dbReference type="GO" id="GO:0005737">
    <property type="term" value="C:cytoplasm"/>
    <property type="evidence" value="ECO:0007669"/>
    <property type="project" value="UniProtKB-SubCell"/>
</dbReference>
<proteinExistence type="inferred from homology"/>
<organism evidence="20 21">
    <name type="scientific">Acanthosepion pharaonis</name>
    <name type="common">Pharaoh cuttlefish</name>
    <name type="synonym">Sepia pharaonis</name>
    <dbReference type="NCBI Taxonomy" id="158019"/>
    <lineage>
        <taxon>Eukaryota</taxon>
        <taxon>Metazoa</taxon>
        <taxon>Spiralia</taxon>
        <taxon>Lophotrochozoa</taxon>
        <taxon>Mollusca</taxon>
        <taxon>Cephalopoda</taxon>
        <taxon>Coleoidea</taxon>
        <taxon>Decapodiformes</taxon>
        <taxon>Sepiida</taxon>
        <taxon>Sepiina</taxon>
        <taxon>Sepiidae</taxon>
        <taxon>Acanthosepion</taxon>
    </lineage>
</organism>
<dbReference type="InterPro" id="IPR000408">
    <property type="entry name" value="Reg_chr_condens"/>
</dbReference>
<dbReference type="FunFam" id="1.10.510.10:FF:000262">
    <property type="entry name" value="Serine/threonine-protein kinase Nek8"/>
    <property type="match status" value="1"/>
</dbReference>
<dbReference type="PRINTS" id="PR00633">
    <property type="entry name" value="RCCNDNSATION"/>
</dbReference>
<reference evidence="20" key="1">
    <citation type="submission" date="2021-01" db="EMBL/GenBank/DDBJ databases">
        <authorList>
            <person name="Li R."/>
            <person name="Bekaert M."/>
        </authorList>
    </citation>
    <scope>NUCLEOTIDE SEQUENCE</scope>
    <source>
        <strain evidence="20">Farmed</strain>
    </source>
</reference>
<dbReference type="GO" id="GO:0004674">
    <property type="term" value="F:protein serine/threonine kinase activity"/>
    <property type="evidence" value="ECO:0007669"/>
    <property type="project" value="UniProtKB-KW"/>
</dbReference>
<dbReference type="InterPro" id="IPR008271">
    <property type="entry name" value="Ser/Thr_kinase_AS"/>
</dbReference>
<dbReference type="OrthoDB" id="248923at2759"/>
<keyword evidence="13 16" id="KW-0067">ATP-binding</keyword>
<dbReference type="Gene3D" id="2.130.10.30">
    <property type="entry name" value="Regulator of chromosome condensation 1/beta-lactamase-inhibitor protein II"/>
    <property type="match status" value="2"/>
</dbReference>
<evidence type="ECO:0000256" key="10">
    <source>
        <dbReference type="ARBA" id="ARBA00022737"/>
    </source>
</evidence>
<evidence type="ECO:0000256" key="12">
    <source>
        <dbReference type="ARBA" id="ARBA00022777"/>
    </source>
</evidence>
<evidence type="ECO:0000256" key="11">
    <source>
        <dbReference type="ARBA" id="ARBA00022741"/>
    </source>
</evidence>
<sequence length="1478" mass="163890">MDHHSCPAMLAFFFYIHIHLSDYAETAKKKIFSHLAFILFPVTGCHHLWLLYCLLSASSLPGNSAQSSILTGLKCFCEQVVCHSASSKSTFTSVDSPLEDDRSQCSCAPVTKDDITNEPAGRTEAALPIRLLLVSSKIRNASAIQQALNSDVIMLPYKYDSSTLENILELVDKCLNGCQVTSVAFILSSLNNSLQLSGKDEKVLSRETLAGQTGVQQFFQNLVNRYLKPMSSSAGIKTGLHFLACAITTHTAMELLAHALTDIIKVPVGVYKHLSGAEISAEKISGEEKKYAKCIGSLYFRLEKLRFWSGQRPQSLAGFEKIRTVGKGAYGAAVLYRKKDDDSLVILKEINMHDLTAAERQMALNEVKLLAMLDHPNIISYYDSFEEDGILMIEMEYADGGTLAQFLANRDKALEERDILLIFQHIVSAIRYTHKVKILHRDLKTANIFLTKEGVAKVGDFGIAKLLSTSHKGASTVLGTPYYISPEMCESKPYDEKSDIWALGCILYEMACRQKTFEGSNLPALVNKIMKGQFAPVKGDYSQELKDLITSMLRQNPDERPSAHHLLENVLPQLLSHYESTTTDLEDDICSSLENVSKKRMRSVLYYLEISSELFTPVFLPSRIRIRQVAVGRDHVIVISMEKLVYSWGEGVKGQLGHGNTVSCKEPELIESLKGKAISRACCGDGFSAFLSENGIVMTCGDGSKGCLGHGDWNSNLRPRLIESLLRVDILTLACGPHHVVTGGSAGVLFSWGCGANGRLGLGTEESHCKPMQIQIVEPVVIVDIHCGNDGTMFLTETGAVLACGSNRNNKLGLNNRQGFLMAMKNIFNKTEVEGQNVPTPVKSLARFKVLDISMGSHHTAVIVEPGCYVYMFGQNSEGQLGIGNTKSTTGPVKMQALSNEKVLRVQCGDHFTVACTTDNHLYYWGLRFKPPAHQRFASGASDYSKDMTLAISSRSSLSKERCSSDSCLASSSPKEFTFDAYDYAECQDCNEECIPIHLEAAERSMDSSNGIQEHSDGVSHANTVEWAKGFQPISFSQNRSTSATSSEAEKMKDIEEESKIIFPPAPLINSEQASLLLQSLEKPLVLSNFFCHGENLFIQAETMAPPSKRRVRRKRSFRKKESVNSICMHYRHSASSREGGDEYSSETSEMDSQGTLPTWIKHELADSLKAPEVILTSEEEEKLLRKGGGGGRVVPTLNIPFSQDLNSATEEESQLNTEGNIDSSRWSTSMTAEETPKNPEKSIDEVEGALKVNKMDKHLTSSTGSDTNTDKSTFSSSSNASEKNHFRKSSLTSNNSKLNKSREVQLPAKAKSPFSLKPGPQRNSSKTPTKRTLLGRYVVNRGITSLGNQKKREDVLMKELENMKSEKRKVEIQLEGIKTQLENLKENQQEVLRMKEENDKPLEDEIDRLRQKLQNRDQEIQEFSKIVQSLKQKVEYLQMESVSVRNTDLSEDSSSCASPREEDLQRSKKASKICSLQ</sequence>
<comment type="similarity">
    <text evidence="3">Belongs to the protein kinase superfamily. NEK Ser/Thr protein kinase family. NIMA subfamily.</text>
</comment>
<dbReference type="InterPro" id="IPR009091">
    <property type="entry name" value="RCC1/BLIP-II"/>
</dbReference>
<feature type="coiled-coil region" evidence="17">
    <location>
        <begin position="1347"/>
        <end position="1441"/>
    </location>
</feature>
<feature type="repeat" description="RCC1" evidence="15">
    <location>
        <begin position="643"/>
        <end position="694"/>
    </location>
</feature>
<keyword evidence="14" id="KW-0460">Magnesium</keyword>
<evidence type="ECO:0000259" key="19">
    <source>
        <dbReference type="PROSITE" id="PS50011"/>
    </source>
</evidence>
<evidence type="ECO:0000256" key="4">
    <source>
        <dbReference type="ARBA" id="ARBA00012513"/>
    </source>
</evidence>
<keyword evidence="7" id="KW-0597">Phosphoprotein</keyword>
<feature type="compositionally biased region" description="Polar residues" evidence="18">
    <location>
        <begin position="1261"/>
        <end position="1282"/>
    </location>
</feature>
<evidence type="ECO:0000256" key="17">
    <source>
        <dbReference type="SAM" id="Coils"/>
    </source>
</evidence>
<dbReference type="Pfam" id="PF25390">
    <property type="entry name" value="WD40_RLD"/>
    <property type="match status" value="1"/>
</dbReference>
<evidence type="ECO:0000256" key="7">
    <source>
        <dbReference type="ARBA" id="ARBA00022553"/>
    </source>
</evidence>
<evidence type="ECO:0000256" key="3">
    <source>
        <dbReference type="ARBA" id="ARBA00010886"/>
    </source>
</evidence>
<keyword evidence="9" id="KW-0479">Metal-binding</keyword>
<feature type="repeat" description="RCC1" evidence="15">
    <location>
        <begin position="868"/>
        <end position="919"/>
    </location>
</feature>
<dbReference type="CDD" id="cd08215">
    <property type="entry name" value="STKc_Nek"/>
    <property type="match status" value="1"/>
</dbReference>
<dbReference type="InterPro" id="IPR011009">
    <property type="entry name" value="Kinase-like_dom_sf"/>
</dbReference>
<evidence type="ECO:0000313" key="20">
    <source>
        <dbReference type="EMBL" id="CAE1157358.1"/>
    </source>
</evidence>
<keyword evidence="12" id="KW-0418">Kinase</keyword>
<comment type="cofactor">
    <cofactor evidence="1">
        <name>Mg(2+)</name>
        <dbReference type="ChEBI" id="CHEBI:18420"/>
    </cofactor>
</comment>
<name>A0A812AT46_ACAPH</name>
<comment type="subcellular location">
    <subcellularLocation>
        <location evidence="2">Cytoplasm</location>
    </subcellularLocation>
</comment>
<dbReference type="PANTHER" id="PTHR44535">
    <property type="entry name" value="PROTEIN CBG16200"/>
    <property type="match status" value="1"/>
</dbReference>
<dbReference type="PROSITE" id="PS00107">
    <property type="entry name" value="PROTEIN_KINASE_ATP"/>
    <property type="match status" value="1"/>
</dbReference>
<evidence type="ECO:0000256" key="1">
    <source>
        <dbReference type="ARBA" id="ARBA00001946"/>
    </source>
</evidence>
<dbReference type="Proteomes" id="UP000597762">
    <property type="component" value="Unassembled WGS sequence"/>
</dbReference>
<dbReference type="PROSITE" id="PS50012">
    <property type="entry name" value="RCC1_3"/>
    <property type="match status" value="5"/>
</dbReference>
<keyword evidence="5" id="KW-0963">Cytoplasm</keyword>
<feature type="compositionally biased region" description="Basic and acidic residues" evidence="18">
    <location>
        <begin position="1235"/>
        <end position="1245"/>
    </location>
</feature>
<evidence type="ECO:0000256" key="15">
    <source>
        <dbReference type="PROSITE-ProRule" id="PRU00235"/>
    </source>
</evidence>
<dbReference type="InterPro" id="IPR058923">
    <property type="entry name" value="RCC1-like_dom"/>
</dbReference>
<dbReference type="EC" id="2.7.11.1" evidence="4"/>
<feature type="region of interest" description="Disordered" evidence="18">
    <location>
        <begin position="1132"/>
        <end position="1153"/>
    </location>
</feature>
<dbReference type="PANTHER" id="PTHR44535:SF5">
    <property type="entry name" value="PROTEIN KINASE DOMAIN-CONTAINING PROTEIN"/>
    <property type="match status" value="1"/>
</dbReference>
<comment type="caution">
    <text evidence="20">The sequence shown here is derived from an EMBL/GenBank/DDBJ whole genome shotgun (WGS) entry which is preliminary data.</text>
</comment>
<dbReference type="GO" id="GO:0046872">
    <property type="term" value="F:metal ion binding"/>
    <property type="evidence" value="ECO:0007669"/>
    <property type="project" value="UniProtKB-KW"/>
</dbReference>
<keyword evidence="6" id="KW-0723">Serine/threonine-protein kinase</keyword>
<feature type="compositionally biased region" description="Polar residues" evidence="18">
    <location>
        <begin position="1204"/>
        <end position="1233"/>
    </location>
</feature>
<dbReference type="Gene3D" id="1.10.510.10">
    <property type="entry name" value="Transferase(Phosphotransferase) domain 1"/>
    <property type="match status" value="1"/>
</dbReference>
<dbReference type="PROSITE" id="PS50011">
    <property type="entry name" value="PROTEIN_KINASE_DOM"/>
    <property type="match status" value="1"/>
</dbReference>
<feature type="domain" description="Protein kinase" evidence="19">
    <location>
        <begin position="319"/>
        <end position="574"/>
    </location>
</feature>
<dbReference type="Gene3D" id="3.30.200.20">
    <property type="entry name" value="Phosphorylase Kinase, domain 1"/>
    <property type="match status" value="1"/>
</dbReference>
<feature type="compositionally biased region" description="Low complexity" evidence="18">
    <location>
        <begin position="1290"/>
        <end position="1299"/>
    </location>
</feature>
<evidence type="ECO:0000256" key="5">
    <source>
        <dbReference type="ARBA" id="ARBA00022490"/>
    </source>
</evidence>
<evidence type="ECO:0000256" key="13">
    <source>
        <dbReference type="ARBA" id="ARBA00022840"/>
    </source>
</evidence>
<feature type="region of interest" description="Disordered" evidence="18">
    <location>
        <begin position="1204"/>
        <end position="1334"/>
    </location>
</feature>
<evidence type="ECO:0000313" key="21">
    <source>
        <dbReference type="Proteomes" id="UP000597762"/>
    </source>
</evidence>
<accession>A0A812AT46</accession>
<gene>
    <name evidence="20" type="ORF">SPHA_5165</name>
</gene>
<evidence type="ECO:0000256" key="6">
    <source>
        <dbReference type="ARBA" id="ARBA00022527"/>
    </source>
</evidence>
<evidence type="ECO:0000256" key="9">
    <source>
        <dbReference type="ARBA" id="ARBA00022723"/>
    </source>
</evidence>
<dbReference type="SUPFAM" id="SSF50985">
    <property type="entry name" value="RCC1/BLIP-II"/>
    <property type="match status" value="1"/>
</dbReference>
<evidence type="ECO:0000256" key="14">
    <source>
        <dbReference type="ARBA" id="ARBA00022842"/>
    </source>
</evidence>
<dbReference type="InterPro" id="IPR017441">
    <property type="entry name" value="Protein_kinase_ATP_BS"/>
</dbReference>
<dbReference type="SMART" id="SM00220">
    <property type="entry name" value="S_TKc"/>
    <property type="match status" value="1"/>
</dbReference>
<feature type="repeat" description="RCC1" evidence="15">
    <location>
        <begin position="695"/>
        <end position="746"/>
    </location>
</feature>
<evidence type="ECO:0000256" key="18">
    <source>
        <dbReference type="SAM" id="MobiDB-lite"/>
    </source>
</evidence>
<dbReference type="InterPro" id="IPR000719">
    <property type="entry name" value="Prot_kinase_dom"/>
</dbReference>
<protein>
    <recommendedName>
        <fullName evidence="4">non-specific serine/threonine protein kinase</fullName>
        <ecNumber evidence="4">2.7.11.1</ecNumber>
    </recommendedName>
</protein>
<dbReference type="EMBL" id="CAHIKZ030000172">
    <property type="protein sequence ID" value="CAE1157358.1"/>
    <property type="molecule type" value="Genomic_DNA"/>
</dbReference>
<evidence type="ECO:0000256" key="16">
    <source>
        <dbReference type="PROSITE-ProRule" id="PRU10141"/>
    </source>
</evidence>
<keyword evidence="8" id="KW-0808">Transferase</keyword>
<feature type="repeat" description="RCC1" evidence="15">
    <location>
        <begin position="747"/>
        <end position="798"/>
    </location>
</feature>
<feature type="compositionally biased region" description="Polar residues" evidence="18">
    <location>
        <begin position="1443"/>
        <end position="1458"/>
    </location>
</feature>
<feature type="region of interest" description="Disordered" evidence="18">
    <location>
        <begin position="1443"/>
        <end position="1478"/>
    </location>
</feature>
<keyword evidence="11 16" id="KW-0547">Nucleotide-binding</keyword>